<proteinExistence type="predicted"/>
<dbReference type="RefSeq" id="WP_061150455.1">
    <property type="nucleotide sequence ID" value="NZ_FCOM02000041.1"/>
</dbReference>
<feature type="domain" description="DUF7673" evidence="1">
    <location>
        <begin position="10"/>
        <end position="92"/>
    </location>
</feature>
<dbReference type="Pfam" id="PF24720">
    <property type="entry name" value="DUF7673"/>
    <property type="match status" value="1"/>
</dbReference>
<sequence length="98" mass="10832">MFEMTDEEKAALDRLLIHARGDTGQSRRVADFLLAWWNAEECGGFDIAATWGLDANIAADVVIVFALAVRAGGYPDNLGYGPQFESIVRDWRPGLMTQ</sequence>
<evidence type="ECO:0000259" key="1">
    <source>
        <dbReference type="Pfam" id="PF24720"/>
    </source>
</evidence>
<dbReference type="OrthoDB" id="9796891at2"/>
<name>A0A158KMI5_9BURK</name>
<dbReference type="AlphaFoldDB" id="A0A158KMI5"/>
<gene>
    <name evidence="2" type="ORF">AWB74_06219</name>
</gene>
<protein>
    <recommendedName>
        <fullName evidence="1">DUF7673 domain-containing protein</fullName>
    </recommendedName>
</protein>
<reference evidence="2" key="1">
    <citation type="submission" date="2016-01" db="EMBL/GenBank/DDBJ databases">
        <authorList>
            <person name="Peeters C."/>
        </authorList>
    </citation>
    <scope>NUCLEOTIDE SEQUENCE [LARGE SCALE GENOMIC DNA]</scope>
    <source>
        <strain evidence="2">LMG 29317</strain>
    </source>
</reference>
<evidence type="ECO:0000313" key="2">
    <source>
        <dbReference type="EMBL" id="SAL82294.1"/>
    </source>
</evidence>
<comment type="caution">
    <text evidence="2">The sequence shown here is derived from an EMBL/GenBank/DDBJ whole genome shotgun (WGS) entry which is preliminary data.</text>
</comment>
<organism evidence="2 3">
    <name type="scientific">Caballeronia arvi</name>
    <dbReference type="NCBI Taxonomy" id="1777135"/>
    <lineage>
        <taxon>Bacteria</taxon>
        <taxon>Pseudomonadati</taxon>
        <taxon>Pseudomonadota</taxon>
        <taxon>Betaproteobacteria</taxon>
        <taxon>Burkholderiales</taxon>
        <taxon>Burkholderiaceae</taxon>
        <taxon>Caballeronia</taxon>
    </lineage>
</organism>
<dbReference type="InterPro" id="IPR056090">
    <property type="entry name" value="DUF7673"/>
</dbReference>
<evidence type="ECO:0000313" key="3">
    <source>
        <dbReference type="Proteomes" id="UP000055019"/>
    </source>
</evidence>
<accession>A0A158KMI5</accession>
<keyword evidence="3" id="KW-1185">Reference proteome</keyword>
<dbReference type="Proteomes" id="UP000055019">
    <property type="component" value="Unassembled WGS sequence"/>
</dbReference>
<dbReference type="EMBL" id="FCOM02000041">
    <property type="protein sequence ID" value="SAL82294.1"/>
    <property type="molecule type" value="Genomic_DNA"/>
</dbReference>